<feature type="domain" description="MoaB/Mog" evidence="2">
    <location>
        <begin position="4"/>
        <end position="174"/>
    </location>
</feature>
<dbReference type="HAMAP" id="MF_00226_B">
    <property type="entry name" value="CinA_B"/>
    <property type="match status" value="1"/>
</dbReference>
<comment type="similarity">
    <text evidence="1">Belongs to the CinA family.</text>
</comment>
<dbReference type="PANTHER" id="PTHR13939">
    <property type="entry name" value="NICOTINAMIDE-NUCLEOTIDE AMIDOHYDROLASE PNCC"/>
    <property type="match status" value="1"/>
</dbReference>
<dbReference type="SUPFAM" id="SSF53218">
    <property type="entry name" value="Molybdenum cofactor biosynthesis proteins"/>
    <property type="match status" value="1"/>
</dbReference>
<dbReference type="Pfam" id="PF02464">
    <property type="entry name" value="CinA"/>
    <property type="match status" value="1"/>
</dbReference>
<dbReference type="STRING" id="490189.SAMN02927903_00070"/>
<dbReference type="InterPro" id="IPR008135">
    <property type="entry name" value="Competence-induced_CinA"/>
</dbReference>
<dbReference type="NCBIfam" id="TIGR00199">
    <property type="entry name" value="PncC_domain"/>
    <property type="match status" value="1"/>
</dbReference>
<sequence>MRAAIITIGDEILIGQILDTNSGYIAKALDKIGVQTVEMVSISDDKTHILNTFSKFQDQVDLVIVTGGLGPTKDDVTKKTFCDYFDDELVSDPKVLAHVEDLFEKFTGKRQPLLQTNIDQALVPSKATVLFNHFGTAPGLWMQKDNTVFMSLPGVPYEMKGLIDQEIIPKIAREYKRPYIVHKTILTYGMGESLLADKIAGWENNLPEFIKLAYLPSPGRVRLRLSARGMDKALIEKTIEQKVHDLTAIIGDIIVGFDDSETIEVMLGKQLTQKGKTIATAESCTGGKIAQVLTSVPGSSKYYKGSIVAYHKQIKTEMLGVRPETIAQHSVVSAQVAIEMAQNVKKILNTDYGIGVTGNAGPTTDDTPEEIGVVYIALATPHETVVERFNFGQPREKVIDRAVSKSFEMLQKEVLKLKD</sequence>
<evidence type="ECO:0000256" key="1">
    <source>
        <dbReference type="HAMAP-Rule" id="MF_00226"/>
    </source>
</evidence>
<organism evidence="3 4">
    <name type="scientific">Flavobacterium caeni</name>
    <dbReference type="NCBI Taxonomy" id="490189"/>
    <lineage>
        <taxon>Bacteria</taxon>
        <taxon>Pseudomonadati</taxon>
        <taxon>Bacteroidota</taxon>
        <taxon>Flavobacteriia</taxon>
        <taxon>Flavobacteriales</taxon>
        <taxon>Flavobacteriaceae</taxon>
        <taxon>Flavobacterium</taxon>
    </lineage>
</organism>
<accession>A0A1G5AMN9</accession>
<dbReference type="InterPro" id="IPR050101">
    <property type="entry name" value="CinA"/>
</dbReference>
<dbReference type="InterPro" id="IPR001453">
    <property type="entry name" value="MoaB/Mog_dom"/>
</dbReference>
<dbReference type="CDD" id="cd00885">
    <property type="entry name" value="cinA"/>
    <property type="match status" value="1"/>
</dbReference>
<dbReference type="AlphaFoldDB" id="A0A1G5AMN9"/>
<dbReference type="InterPro" id="IPR008136">
    <property type="entry name" value="CinA_C"/>
</dbReference>
<evidence type="ECO:0000259" key="2">
    <source>
        <dbReference type="SMART" id="SM00852"/>
    </source>
</evidence>
<dbReference type="InterPro" id="IPR036653">
    <property type="entry name" value="CinA-like_C"/>
</dbReference>
<dbReference type="NCBIfam" id="TIGR00177">
    <property type="entry name" value="molyb_syn"/>
    <property type="match status" value="1"/>
</dbReference>
<gene>
    <name evidence="3" type="ORF">SAMN02927903_00070</name>
</gene>
<dbReference type="Pfam" id="PF18146">
    <property type="entry name" value="CinA_KH"/>
    <property type="match status" value="1"/>
</dbReference>
<dbReference type="Gene3D" id="3.90.950.20">
    <property type="entry name" value="CinA-like"/>
    <property type="match status" value="1"/>
</dbReference>
<dbReference type="Pfam" id="PF00994">
    <property type="entry name" value="MoCF_biosynth"/>
    <property type="match status" value="1"/>
</dbReference>
<dbReference type="OrthoDB" id="9801454at2"/>
<name>A0A1G5AMN9_9FLAO</name>
<evidence type="ECO:0000313" key="3">
    <source>
        <dbReference type="EMBL" id="SCX79095.1"/>
    </source>
</evidence>
<dbReference type="NCBIfam" id="TIGR00200">
    <property type="entry name" value="cinA_nterm"/>
    <property type="match status" value="1"/>
</dbReference>
<keyword evidence="4" id="KW-1185">Reference proteome</keyword>
<protein>
    <recommendedName>
        <fullName evidence="1">CinA-like protein</fullName>
    </recommendedName>
</protein>
<dbReference type="SMART" id="SM00852">
    <property type="entry name" value="MoCF_biosynth"/>
    <property type="match status" value="1"/>
</dbReference>
<proteinExistence type="inferred from homology"/>
<dbReference type="Proteomes" id="UP000199354">
    <property type="component" value="Unassembled WGS sequence"/>
</dbReference>
<dbReference type="Gene3D" id="3.40.980.10">
    <property type="entry name" value="MoaB/Mog-like domain"/>
    <property type="match status" value="1"/>
</dbReference>
<dbReference type="SUPFAM" id="SSF142433">
    <property type="entry name" value="CinA-like"/>
    <property type="match status" value="1"/>
</dbReference>
<evidence type="ECO:0000313" key="4">
    <source>
        <dbReference type="Proteomes" id="UP000199354"/>
    </source>
</evidence>
<dbReference type="EMBL" id="FMVF01000002">
    <property type="protein sequence ID" value="SCX79095.1"/>
    <property type="molecule type" value="Genomic_DNA"/>
</dbReference>
<reference evidence="3 4" key="1">
    <citation type="submission" date="2016-10" db="EMBL/GenBank/DDBJ databases">
        <authorList>
            <person name="de Groot N.N."/>
        </authorList>
    </citation>
    <scope>NUCLEOTIDE SEQUENCE [LARGE SCALE GENOMIC DNA]</scope>
    <source>
        <strain evidence="3 4">CGMCC 1.7031</strain>
    </source>
</reference>
<dbReference type="PIRSF" id="PIRSF006728">
    <property type="entry name" value="CinA"/>
    <property type="match status" value="1"/>
</dbReference>
<dbReference type="RefSeq" id="WP_091139947.1">
    <property type="nucleotide sequence ID" value="NZ_FMVF01000002.1"/>
</dbReference>
<dbReference type="InterPro" id="IPR036425">
    <property type="entry name" value="MoaB/Mog-like_dom_sf"/>
</dbReference>
<dbReference type="InterPro" id="IPR041424">
    <property type="entry name" value="CinA_KH"/>
</dbReference>
<dbReference type="PANTHER" id="PTHR13939:SF0">
    <property type="entry name" value="NMN AMIDOHYDROLASE-LIKE PROTEIN YFAY"/>
    <property type="match status" value="1"/>
</dbReference>